<feature type="chain" id="PRO_5047117192" evidence="1">
    <location>
        <begin position="22"/>
        <end position="260"/>
    </location>
</feature>
<dbReference type="EMBL" id="CP121472">
    <property type="protein sequence ID" value="WPL18055.1"/>
    <property type="molecule type" value="Genomic_DNA"/>
</dbReference>
<dbReference type="InterPro" id="IPR036444">
    <property type="entry name" value="PLipase_A2_dom_sf"/>
</dbReference>
<dbReference type="Gene3D" id="1.20.90.10">
    <property type="entry name" value="Phospholipase A2 domain"/>
    <property type="match status" value="1"/>
</dbReference>
<evidence type="ECO:0000256" key="1">
    <source>
        <dbReference type="SAM" id="SignalP"/>
    </source>
</evidence>
<dbReference type="Proteomes" id="UP001432180">
    <property type="component" value="Chromosome"/>
</dbReference>
<keyword evidence="3" id="KW-1185">Reference proteome</keyword>
<reference evidence="2 3" key="1">
    <citation type="journal article" date="2023" name="Microorganisms">
        <title>Thiorhodovibrio frisius and Trv. litoralis spp. nov., Two Novel Members from a Clade of Fastidious Purple Sulfur Bacteria That Exhibit Unique Red-Shifted Light-Harvesting Capabilities.</title>
        <authorList>
            <person name="Methner A."/>
            <person name="Kuzyk S.B."/>
            <person name="Petersen J."/>
            <person name="Bauer S."/>
            <person name="Brinkmann H."/>
            <person name="Sichau K."/>
            <person name="Wanner G."/>
            <person name="Wolf J."/>
            <person name="Neumann-Schaal M."/>
            <person name="Henke P."/>
            <person name="Tank M."/>
            <person name="Sproer C."/>
            <person name="Bunk B."/>
            <person name="Overmann J."/>
        </authorList>
    </citation>
    <scope>NUCLEOTIDE SEQUENCE [LARGE SCALE GENOMIC DNA]</scope>
    <source>
        <strain evidence="2 3">DSM 6702</strain>
    </source>
</reference>
<sequence length="260" mass="29278">MIRLSVLTTISFMFALDVALAQTKPDLNVTWNSNYGHMNWGFWYGKPTNNFSGTLKQSGRKWVYDGRYTDLLNPASSRGTLYFEFSNDGNSFTGKWKNSVSGRSGAWSGQRYQGDAYPAATAYQARFGVPLCNGDLFARGSRDNETNSACSIPKEYDGIDIDGLIHDMNYDKFHEACRLHDICYSSPWRARNAEGDGKGACDDQFLTDLQQKCNDDHNDGSPRWIRCRAAARTMSVAVNNFSAAQNSYDRGQRWASRHCE</sequence>
<gene>
    <name evidence="2" type="ORF">Thiowin_03106</name>
</gene>
<feature type="signal peptide" evidence="1">
    <location>
        <begin position="1"/>
        <end position="21"/>
    </location>
</feature>
<protein>
    <submittedName>
        <fullName evidence="2">Prokaryotic phospholipase A2</fullName>
    </submittedName>
</protein>
<evidence type="ECO:0000313" key="3">
    <source>
        <dbReference type="Proteomes" id="UP001432180"/>
    </source>
</evidence>
<keyword evidence="1" id="KW-0732">Signal</keyword>
<dbReference type="SUPFAM" id="SSF48619">
    <property type="entry name" value="Phospholipase A2, PLA2"/>
    <property type="match status" value="1"/>
</dbReference>
<name>A0ABZ0SEL0_9GAMM</name>
<evidence type="ECO:0000313" key="2">
    <source>
        <dbReference type="EMBL" id="WPL18055.1"/>
    </source>
</evidence>
<accession>A0ABZ0SEL0</accession>
<dbReference type="RefSeq" id="WP_328983846.1">
    <property type="nucleotide sequence ID" value="NZ_CP121472.1"/>
</dbReference>
<organism evidence="2 3">
    <name type="scientific">Thiorhodovibrio winogradskyi</name>
    <dbReference type="NCBI Taxonomy" id="77007"/>
    <lineage>
        <taxon>Bacteria</taxon>
        <taxon>Pseudomonadati</taxon>
        <taxon>Pseudomonadota</taxon>
        <taxon>Gammaproteobacteria</taxon>
        <taxon>Chromatiales</taxon>
        <taxon>Chromatiaceae</taxon>
        <taxon>Thiorhodovibrio</taxon>
    </lineage>
</organism>
<proteinExistence type="predicted"/>